<protein>
    <recommendedName>
        <fullName evidence="2">DUF945 domain-containing protein</fullName>
    </recommendedName>
</protein>
<organism evidence="1">
    <name type="scientific">metagenome</name>
    <dbReference type="NCBI Taxonomy" id="256318"/>
    <lineage>
        <taxon>unclassified sequences</taxon>
        <taxon>metagenomes</taxon>
    </lineage>
</organism>
<evidence type="ECO:0008006" key="2">
    <source>
        <dbReference type="Google" id="ProtNLM"/>
    </source>
</evidence>
<accession>A0A380THS6</accession>
<reference evidence="1" key="1">
    <citation type="submission" date="2018-07" db="EMBL/GenBank/DDBJ databases">
        <authorList>
            <person name="Quirk P.G."/>
            <person name="Krulwich T.A."/>
        </authorList>
    </citation>
    <scope>NUCLEOTIDE SEQUENCE</scope>
</reference>
<dbReference type="AlphaFoldDB" id="A0A380THS6"/>
<evidence type="ECO:0000313" key="1">
    <source>
        <dbReference type="EMBL" id="SUS07204.1"/>
    </source>
</evidence>
<gene>
    <name evidence="1" type="ORF">DF3PB_40002</name>
</gene>
<dbReference type="Pfam" id="PF06067">
    <property type="entry name" value="DUF932"/>
    <property type="match status" value="1"/>
</dbReference>
<dbReference type="EMBL" id="UIDG01000334">
    <property type="protein sequence ID" value="SUS07204.1"/>
    <property type="molecule type" value="Genomic_DNA"/>
</dbReference>
<dbReference type="InterPro" id="IPR026325">
    <property type="entry name" value="DUF932"/>
</dbReference>
<name>A0A380THS6_9ZZZZ</name>
<sequence>MNTIESVPVAPARVFKALSSDDLRRCAPSIFAEHARPGVSSRYTFVSTQQVVALLGAEGWEPVKASEQRVRLEDRIGFQMHEIRFARRVDLEAGAFQVGNTRPEMILQNAHDGSRAYRIDAGLYRLVCRNGLTVADADFAHVSIRHMDVSADAFAKAAQSVAENTPRALEAVAKWQGVQLPQATRVEFARRAAGLRWDADQPVMKLLSPEKLLTPVRYGDAATDLWTTFNVVQEHLIRGGDRYMGYTAGMGIRRNRTRPVGGLGEGQKLNKALWSLASEFANN</sequence>
<proteinExistence type="predicted"/>